<dbReference type="GO" id="GO:0005524">
    <property type="term" value="F:ATP binding"/>
    <property type="evidence" value="ECO:0007669"/>
    <property type="project" value="UniProtKB-UniRule"/>
</dbReference>
<dbReference type="RefSeq" id="WP_033427630.1">
    <property type="nucleotide sequence ID" value="NZ_CP034550.1"/>
</dbReference>
<dbReference type="InterPro" id="IPR013155">
    <property type="entry name" value="M/V/L/I-tRNA-synth_anticd-bd"/>
</dbReference>
<keyword evidence="2 10" id="KW-0436">Ligase</keyword>
<dbReference type="CDD" id="cd07962">
    <property type="entry name" value="Anticodon_Ia_Val"/>
    <property type="match status" value="1"/>
</dbReference>
<dbReference type="FunFam" id="1.10.287.380:FF:000001">
    <property type="entry name" value="Valine--tRNA ligase"/>
    <property type="match status" value="1"/>
</dbReference>
<feature type="binding site" evidence="10">
    <location>
        <position position="530"/>
    </location>
    <ligand>
        <name>ATP</name>
        <dbReference type="ChEBI" id="CHEBI:30616"/>
    </ligand>
</feature>
<feature type="coiled-coil region" evidence="10">
    <location>
        <begin position="814"/>
        <end position="869"/>
    </location>
</feature>
<dbReference type="AlphaFoldDB" id="A0A5Q0GT89"/>
<evidence type="ECO:0000256" key="2">
    <source>
        <dbReference type="ARBA" id="ARBA00022598"/>
    </source>
</evidence>
<evidence type="ECO:0000256" key="3">
    <source>
        <dbReference type="ARBA" id="ARBA00022741"/>
    </source>
</evidence>
<dbReference type="PANTHER" id="PTHR11946">
    <property type="entry name" value="VALYL-TRNA SYNTHETASES"/>
    <property type="match status" value="1"/>
</dbReference>
<dbReference type="Pfam" id="PF10458">
    <property type="entry name" value="Val_tRNA-synt_C"/>
    <property type="match status" value="1"/>
</dbReference>
<dbReference type="GO" id="GO:0002161">
    <property type="term" value="F:aminoacyl-tRNA deacylase activity"/>
    <property type="evidence" value="ECO:0007669"/>
    <property type="project" value="InterPro"/>
</dbReference>
<dbReference type="NCBIfam" id="TIGR00422">
    <property type="entry name" value="valS"/>
    <property type="match status" value="1"/>
</dbReference>
<evidence type="ECO:0000256" key="7">
    <source>
        <dbReference type="ARBA" id="ARBA00023146"/>
    </source>
</evidence>
<dbReference type="FunFam" id="1.10.730.10:FF:000027">
    <property type="entry name" value="Valine--tRNA ligase"/>
    <property type="match status" value="1"/>
</dbReference>
<keyword evidence="4 10" id="KW-0067">ATP-binding</keyword>
<dbReference type="PRINTS" id="PR00986">
    <property type="entry name" value="TRNASYNTHVAL"/>
</dbReference>
<evidence type="ECO:0000313" key="14">
    <source>
        <dbReference type="EMBL" id="QFZ17218.1"/>
    </source>
</evidence>
<accession>A0A5Q0GT89</accession>
<protein>
    <recommendedName>
        <fullName evidence="10">Valine--tRNA ligase</fullName>
        <ecNumber evidence="10">6.1.1.9</ecNumber>
    </recommendedName>
    <alternativeName>
        <fullName evidence="10">Valyl-tRNA synthetase</fullName>
        <shortName evidence="10">ValRS</shortName>
    </alternativeName>
</protein>
<feature type="domain" description="Methionyl/Valyl/Leucyl/Isoleucyl-tRNA synthetase anticodon-binding" evidence="12">
    <location>
        <begin position="609"/>
        <end position="750"/>
    </location>
</feature>
<keyword evidence="15" id="KW-1185">Reference proteome</keyword>
<dbReference type="FunFam" id="3.40.50.620:FF:000098">
    <property type="entry name" value="Valine--tRNA ligase"/>
    <property type="match status" value="1"/>
</dbReference>
<dbReference type="FunFam" id="3.90.740.10:FF:000005">
    <property type="entry name" value="Valine--tRNA ligase, mitochondrial"/>
    <property type="match status" value="1"/>
</dbReference>
<reference evidence="15" key="1">
    <citation type="journal article" date="2021" name="Curr. Microbiol.">
        <title>Complete genome of nocamycin-producing strain Saccharothrix syringae NRRL B-16468 reveals the biosynthetic potential for secondary metabolites.</title>
        <authorList>
            <person name="Mo X."/>
            <person name="Yang S."/>
        </authorList>
    </citation>
    <scope>NUCLEOTIDE SEQUENCE [LARGE SCALE GENOMIC DNA]</scope>
    <source>
        <strain evidence="15">ATCC 51364 / DSM 43886 / JCM 6844 / KCTC 9398 / NBRC 14523 / NRRL B-16468 / INA 2240</strain>
    </source>
</reference>
<dbReference type="InterPro" id="IPR009008">
    <property type="entry name" value="Val/Leu/Ile-tRNA-synth_edit"/>
</dbReference>
<evidence type="ECO:0000256" key="1">
    <source>
        <dbReference type="ARBA" id="ARBA00022490"/>
    </source>
</evidence>
<keyword evidence="5 10" id="KW-0648">Protein biosynthesis</keyword>
<dbReference type="SUPFAM" id="SSF50677">
    <property type="entry name" value="ValRS/IleRS/LeuRS editing domain"/>
    <property type="match status" value="1"/>
</dbReference>
<comment type="subcellular location">
    <subcellularLocation>
        <location evidence="10">Cytoplasm</location>
    </subcellularLocation>
</comment>
<dbReference type="InterPro" id="IPR002303">
    <property type="entry name" value="Valyl-tRNA_ligase"/>
</dbReference>
<keyword evidence="6 10" id="KW-0175">Coiled coil</keyword>
<dbReference type="SUPFAM" id="SSF47323">
    <property type="entry name" value="Anticodon-binding domain of a subclass of class I aminoacyl-tRNA synthetases"/>
    <property type="match status" value="1"/>
</dbReference>
<evidence type="ECO:0000259" key="11">
    <source>
        <dbReference type="Pfam" id="PF00133"/>
    </source>
</evidence>
<comment type="domain">
    <text evidence="10">The C-terminal coiled-coil domain is crucial for aminoacylation activity.</text>
</comment>
<dbReference type="InterPro" id="IPR010978">
    <property type="entry name" value="tRNA-bd_arm"/>
</dbReference>
<feature type="domain" description="Aminoacyl-tRNA synthetase class Ia" evidence="11">
    <location>
        <begin position="26"/>
        <end position="432"/>
    </location>
</feature>
<evidence type="ECO:0000313" key="15">
    <source>
        <dbReference type="Proteomes" id="UP000325787"/>
    </source>
</evidence>
<keyword evidence="3 10" id="KW-0547">Nucleotide-binding</keyword>
<dbReference type="SUPFAM" id="SSF46589">
    <property type="entry name" value="tRNA-binding arm"/>
    <property type="match status" value="1"/>
</dbReference>
<dbReference type="HAMAP" id="MF_02004">
    <property type="entry name" value="Val_tRNA_synth_type1"/>
    <property type="match status" value="1"/>
</dbReference>
<proteinExistence type="inferred from homology"/>
<dbReference type="GO" id="GO:0006438">
    <property type="term" value="P:valyl-tRNA aminoacylation"/>
    <property type="evidence" value="ECO:0007669"/>
    <property type="project" value="UniProtKB-UniRule"/>
</dbReference>
<comment type="function">
    <text evidence="10">Catalyzes the attachment of valine to tRNA(Val). As ValRS can inadvertently accommodate and process structurally similar amino acids such as threonine, to avoid such errors, it has a 'posttransfer' editing activity that hydrolyzes mischarged Thr-tRNA(Val) in a tRNA-dependent manner.</text>
</comment>
<dbReference type="InterPro" id="IPR019499">
    <property type="entry name" value="Val-tRNA_synth_tRNA-bd"/>
</dbReference>
<dbReference type="Gene3D" id="3.40.50.620">
    <property type="entry name" value="HUPs"/>
    <property type="match status" value="2"/>
</dbReference>
<gene>
    <name evidence="10" type="primary">valS</name>
    <name evidence="14" type="ORF">EKG83_06830</name>
</gene>
<dbReference type="PROSITE" id="PS00178">
    <property type="entry name" value="AA_TRNA_LIGASE_I"/>
    <property type="match status" value="1"/>
</dbReference>
<dbReference type="InterPro" id="IPR001412">
    <property type="entry name" value="aa-tRNA-synth_I_CS"/>
</dbReference>
<dbReference type="Gene3D" id="1.10.287.380">
    <property type="entry name" value="Valyl-tRNA synthetase, C-terminal domain"/>
    <property type="match status" value="1"/>
</dbReference>
<comment type="subunit">
    <text evidence="10">Monomer.</text>
</comment>
<dbReference type="Gene3D" id="1.10.730.10">
    <property type="entry name" value="Isoleucyl-tRNA Synthetase, Domain 1"/>
    <property type="match status" value="1"/>
</dbReference>
<evidence type="ECO:0000256" key="6">
    <source>
        <dbReference type="ARBA" id="ARBA00023054"/>
    </source>
</evidence>
<dbReference type="KEGG" id="ssyi:EKG83_06830"/>
<feature type="domain" description="Aminoacyl-tRNA synthetase class Ia" evidence="11">
    <location>
        <begin position="444"/>
        <end position="565"/>
    </location>
</feature>
<evidence type="ECO:0000256" key="9">
    <source>
        <dbReference type="ARBA" id="ARBA00060830"/>
    </source>
</evidence>
<dbReference type="Proteomes" id="UP000325787">
    <property type="component" value="Chromosome"/>
</dbReference>
<sequence>MTETPTAPQRSELPPAWNPAEVEAGLYQRWVERGYFTADAGSDKPPFTIVLPPPNVTGSLHMGHALNHSVMDALTRRRRMQGYEVLWLPGMDHAGIATQTAVERALASEGRSRHDLGREKFVERVWEWKAEYGGRILDQMRRLGDGVDWSRERFTMDEGLSRAVQTIFKKLYDDGLIYRAERIINWCPRCQTALSDIEVDHSDDEGELVSIRYGSGERSIVVATTRAETMLGDTAVAVHPSDERYRHLIGTEVEVPLTGRFVPVVADEHVDPEFGTGAVKVTPAHDPNDFEIGRRHDLPALTVMDGRGVITVRGPFEGLDRFEARPAVVAALREQGRIVAEKRPYTHSVGHCSRCDTVIEPRLSMQWWVKVEPLARAAGDAVRDGRTAIHPPELAKRYFDWVDNLNDWCISRQLWWGHRIPVWYGPDDQVVCVGPDEQPPGEGWVQDEDVLDTWFSSGLWPFSTLGWPDRTDDLARFYPTGVLSTGYDILFFWVVRMMMFGLYAMDGRQPFDHVFLHGLIRDAQGKKMSKTRGNGIDPLDWMDAYGADATRFTLLRGTSPGSDLAVAEEWAAGSRNFTTKLWNATRFALNNGATVERPLPAREELTDADRWVVDLLDALVVDVDRAFEGFQFARLSEALYHFTWDEFCDWYLELAKVQLAEGGARAEATQAVLGHVLDVLLRLLHPLTPFITETLWTTLTGGESLVVADWPKPTGVERDEVAAQRVEGLKKLVTEIRRFRSDQGLKPGQRVAGKVRGACCVDLADQVPSVRALTRMTEPGEEFAPSVSLDVGLPKGTVKVELDLSGAIDVVAERKRLAKDLAVAEKERAQCEGKLGNAGFLAKAPADVVAKIQARLDAANAEIDRINARLDTLPQS</sequence>
<dbReference type="Pfam" id="PF00133">
    <property type="entry name" value="tRNA-synt_1"/>
    <property type="match status" value="2"/>
</dbReference>
<feature type="short sequence motif" description="'KMSKS' region" evidence="10">
    <location>
        <begin position="527"/>
        <end position="531"/>
    </location>
</feature>
<dbReference type="SUPFAM" id="SSF52374">
    <property type="entry name" value="Nucleotidylyl transferase"/>
    <property type="match status" value="1"/>
</dbReference>
<dbReference type="EC" id="6.1.1.9" evidence="10"/>
<evidence type="ECO:0000256" key="8">
    <source>
        <dbReference type="ARBA" id="ARBA00047552"/>
    </source>
</evidence>
<name>A0A5Q0GT89_SACSY</name>
<dbReference type="EMBL" id="CP034550">
    <property type="protein sequence ID" value="QFZ17218.1"/>
    <property type="molecule type" value="Genomic_DNA"/>
</dbReference>
<comment type="catalytic activity">
    <reaction evidence="8 10">
        <text>tRNA(Val) + L-valine + ATP = L-valyl-tRNA(Val) + AMP + diphosphate</text>
        <dbReference type="Rhea" id="RHEA:10704"/>
        <dbReference type="Rhea" id="RHEA-COMP:9672"/>
        <dbReference type="Rhea" id="RHEA-COMP:9708"/>
        <dbReference type="ChEBI" id="CHEBI:30616"/>
        <dbReference type="ChEBI" id="CHEBI:33019"/>
        <dbReference type="ChEBI" id="CHEBI:57762"/>
        <dbReference type="ChEBI" id="CHEBI:78442"/>
        <dbReference type="ChEBI" id="CHEBI:78537"/>
        <dbReference type="ChEBI" id="CHEBI:456215"/>
        <dbReference type="EC" id="6.1.1.9"/>
    </reaction>
</comment>
<dbReference type="InterPro" id="IPR014729">
    <property type="entry name" value="Rossmann-like_a/b/a_fold"/>
</dbReference>
<dbReference type="Pfam" id="PF08264">
    <property type="entry name" value="Anticodon_1"/>
    <property type="match status" value="1"/>
</dbReference>
<feature type="domain" description="Valyl-tRNA synthetase tRNA-binding arm" evidence="13">
    <location>
        <begin position="809"/>
        <end position="873"/>
    </location>
</feature>
<keyword evidence="7 10" id="KW-0030">Aminoacyl-tRNA synthetase</keyword>
<dbReference type="CDD" id="cd00817">
    <property type="entry name" value="ValRS_core"/>
    <property type="match status" value="1"/>
</dbReference>
<dbReference type="FunFam" id="3.40.50.620:FF:000129">
    <property type="entry name" value="Valine--tRNA ligase"/>
    <property type="match status" value="1"/>
</dbReference>
<dbReference type="NCBIfam" id="NF004349">
    <property type="entry name" value="PRK05729.1"/>
    <property type="match status" value="1"/>
</dbReference>
<dbReference type="InterPro" id="IPR033705">
    <property type="entry name" value="Anticodon_Ia_Val"/>
</dbReference>
<dbReference type="PANTHER" id="PTHR11946:SF93">
    <property type="entry name" value="VALINE--TRNA LIGASE, CHLOROPLASTIC_MITOCHONDRIAL 2"/>
    <property type="match status" value="1"/>
</dbReference>
<dbReference type="OrthoDB" id="9810365at2"/>
<dbReference type="GO" id="GO:0004832">
    <property type="term" value="F:valine-tRNA ligase activity"/>
    <property type="evidence" value="ECO:0007669"/>
    <property type="project" value="UniProtKB-UniRule"/>
</dbReference>
<evidence type="ECO:0000259" key="13">
    <source>
        <dbReference type="Pfam" id="PF10458"/>
    </source>
</evidence>
<evidence type="ECO:0000256" key="4">
    <source>
        <dbReference type="ARBA" id="ARBA00022840"/>
    </source>
</evidence>
<dbReference type="InterPro" id="IPR037118">
    <property type="entry name" value="Val-tRNA_synth_C_sf"/>
</dbReference>
<comment type="similarity">
    <text evidence="9 10">Belongs to the class-I aminoacyl-tRNA synthetase family. ValS type 1 subfamily.</text>
</comment>
<evidence type="ECO:0000256" key="5">
    <source>
        <dbReference type="ARBA" id="ARBA00022917"/>
    </source>
</evidence>
<dbReference type="InterPro" id="IPR002300">
    <property type="entry name" value="aa-tRNA-synth_Ia"/>
</dbReference>
<dbReference type="Gene3D" id="3.90.740.10">
    <property type="entry name" value="Valyl/Leucyl/Isoleucyl-tRNA synthetase, editing domain"/>
    <property type="match status" value="1"/>
</dbReference>
<keyword evidence="1 10" id="KW-0963">Cytoplasm</keyword>
<dbReference type="GO" id="GO:0005829">
    <property type="term" value="C:cytosol"/>
    <property type="evidence" value="ECO:0007669"/>
    <property type="project" value="TreeGrafter"/>
</dbReference>
<dbReference type="InterPro" id="IPR009080">
    <property type="entry name" value="tRNAsynth_Ia_anticodon-bd"/>
</dbReference>
<evidence type="ECO:0000256" key="10">
    <source>
        <dbReference type="HAMAP-Rule" id="MF_02004"/>
    </source>
</evidence>
<comment type="domain">
    <text evidence="10">ValRS has two distinct active sites: one for aminoacylation and one for editing. The misactivated threonine is translocated from the active site to the editing site.</text>
</comment>
<feature type="short sequence motif" description="'HIGH' region" evidence="10">
    <location>
        <begin position="54"/>
        <end position="64"/>
    </location>
</feature>
<organism evidence="14 15">
    <name type="scientific">Saccharothrix syringae</name>
    <name type="common">Nocardiopsis syringae</name>
    <dbReference type="NCBI Taxonomy" id="103733"/>
    <lineage>
        <taxon>Bacteria</taxon>
        <taxon>Bacillati</taxon>
        <taxon>Actinomycetota</taxon>
        <taxon>Actinomycetes</taxon>
        <taxon>Pseudonocardiales</taxon>
        <taxon>Pseudonocardiaceae</taxon>
        <taxon>Saccharothrix</taxon>
    </lineage>
</organism>
<evidence type="ECO:0000259" key="12">
    <source>
        <dbReference type="Pfam" id="PF08264"/>
    </source>
</evidence>